<reference evidence="1 2" key="2">
    <citation type="submission" date="2018-11" db="EMBL/GenBank/DDBJ databases">
        <authorList>
            <consortium name="Pathogen Informatics"/>
        </authorList>
    </citation>
    <scope>NUCLEOTIDE SEQUENCE [LARGE SCALE GENOMIC DNA]</scope>
</reference>
<evidence type="ECO:0000313" key="1">
    <source>
        <dbReference type="EMBL" id="VDM29231.1"/>
    </source>
</evidence>
<dbReference type="AlphaFoldDB" id="A0A183U4U3"/>
<accession>A0A183U4U3</accession>
<evidence type="ECO:0000313" key="2">
    <source>
        <dbReference type="Proteomes" id="UP000050794"/>
    </source>
</evidence>
<gene>
    <name evidence="1" type="ORF">TCNE_LOCUS3514</name>
</gene>
<name>A0A183U4U3_TOXCA</name>
<keyword evidence="2" id="KW-1185">Reference proteome</keyword>
<dbReference type="WBParaSite" id="TCNE_0000351301-mRNA-1">
    <property type="protein sequence ID" value="TCNE_0000351301-mRNA-1"/>
    <property type="gene ID" value="TCNE_0000351301"/>
</dbReference>
<reference evidence="3" key="1">
    <citation type="submission" date="2016-06" db="UniProtKB">
        <authorList>
            <consortium name="WormBaseParasite"/>
        </authorList>
    </citation>
    <scope>IDENTIFICATION</scope>
</reference>
<dbReference type="Proteomes" id="UP000050794">
    <property type="component" value="Unassembled WGS sequence"/>
</dbReference>
<proteinExistence type="predicted"/>
<dbReference type="EMBL" id="UYWY01004563">
    <property type="protein sequence ID" value="VDM29231.1"/>
    <property type="molecule type" value="Genomic_DNA"/>
</dbReference>
<sequence length="111" mass="13164">MLKEPLQKMMLQAPTRHNLLVRKHRTNWHEWILKSWYWPLLNSIRYGPSNASSNQTQSPCKKAWYKLARMDTKVMVLAASEQHPIWTIKSLQRKGPRKIEKTSQLQAGREQ</sequence>
<organism evidence="2 3">
    <name type="scientific">Toxocara canis</name>
    <name type="common">Canine roundworm</name>
    <dbReference type="NCBI Taxonomy" id="6265"/>
    <lineage>
        <taxon>Eukaryota</taxon>
        <taxon>Metazoa</taxon>
        <taxon>Ecdysozoa</taxon>
        <taxon>Nematoda</taxon>
        <taxon>Chromadorea</taxon>
        <taxon>Rhabditida</taxon>
        <taxon>Spirurina</taxon>
        <taxon>Ascaridomorpha</taxon>
        <taxon>Ascaridoidea</taxon>
        <taxon>Toxocaridae</taxon>
        <taxon>Toxocara</taxon>
    </lineage>
</organism>
<protein>
    <submittedName>
        <fullName evidence="3">Ovule protein</fullName>
    </submittedName>
</protein>
<evidence type="ECO:0000313" key="3">
    <source>
        <dbReference type="WBParaSite" id="TCNE_0000351301-mRNA-1"/>
    </source>
</evidence>